<dbReference type="InterPro" id="IPR016181">
    <property type="entry name" value="Acyl_CoA_acyltransferase"/>
</dbReference>
<gene>
    <name evidence="2" type="ORF">OJ962_17520</name>
</gene>
<dbReference type="InterPro" id="IPR000182">
    <property type="entry name" value="GNAT_dom"/>
</dbReference>
<comment type="caution">
    <text evidence="2">The sequence shown here is derived from an EMBL/GenBank/DDBJ whole genome shotgun (WGS) entry which is preliminary data.</text>
</comment>
<protein>
    <submittedName>
        <fullName evidence="2">GNAT family N-acetyltransferase</fullName>
    </submittedName>
</protein>
<dbReference type="Pfam" id="PF09954">
    <property type="entry name" value="DUF2188"/>
    <property type="match status" value="1"/>
</dbReference>
<proteinExistence type="predicted"/>
<evidence type="ECO:0000313" key="3">
    <source>
        <dbReference type="Proteomes" id="UP001147700"/>
    </source>
</evidence>
<dbReference type="Gene3D" id="3.40.630.30">
    <property type="match status" value="1"/>
</dbReference>
<dbReference type="EMBL" id="JAPCID010000023">
    <property type="protein sequence ID" value="MDA0139306.1"/>
    <property type="molecule type" value="Genomic_DNA"/>
</dbReference>
<reference evidence="2" key="1">
    <citation type="submission" date="2022-10" db="EMBL/GenBank/DDBJ databases">
        <title>The WGS of Solirubrobacter sp. CPCC 204708.</title>
        <authorList>
            <person name="Jiang Z."/>
        </authorList>
    </citation>
    <scope>NUCLEOTIDE SEQUENCE</scope>
    <source>
        <strain evidence="2">CPCC 204708</strain>
    </source>
</reference>
<organism evidence="2 3">
    <name type="scientific">Solirubrobacter deserti</name>
    <dbReference type="NCBI Taxonomy" id="2282478"/>
    <lineage>
        <taxon>Bacteria</taxon>
        <taxon>Bacillati</taxon>
        <taxon>Actinomycetota</taxon>
        <taxon>Thermoleophilia</taxon>
        <taxon>Solirubrobacterales</taxon>
        <taxon>Solirubrobacteraceae</taxon>
        <taxon>Solirubrobacter</taxon>
    </lineage>
</organism>
<keyword evidence="3" id="KW-1185">Reference proteome</keyword>
<feature type="domain" description="N-acetyltransferase" evidence="1">
    <location>
        <begin position="61"/>
        <end position="215"/>
    </location>
</feature>
<accession>A0ABT4RLB1</accession>
<dbReference type="CDD" id="cd04301">
    <property type="entry name" value="NAT_SF"/>
    <property type="match status" value="1"/>
</dbReference>
<dbReference type="PROSITE" id="PS51186">
    <property type="entry name" value="GNAT"/>
    <property type="match status" value="1"/>
</dbReference>
<evidence type="ECO:0000259" key="1">
    <source>
        <dbReference type="PROSITE" id="PS51186"/>
    </source>
</evidence>
<dbReference type="Pfam" id="PF00583">
    <property type="entry name" value="Acetyltransf_1"/>
    <property type="match status" value="1"/>
</dbReference>
<dbReference type="Proteomes" id="UP001147700">
    <property type="component" value="Unassembled WGS sequence"/>
</dbReference>
<dbReference type="InterPro" id="IPR018691">
    <property type="entry name" value="DUF2188"/>
</dbReference>
<dbReference type="RefSeq" id="WP_202956578.1">
    <property type="nucleotide sequence ID" value="NZ_JAPCID010000023.1"/>
</dbReference>
<dbReference type="SUPFAM" id="SSF55729">
    <property type="entry name" value="Acyl-CoA N-acyltransferases (Nat)"/>
    <property type="match status" value="1"/>
</dbReference>
<evidence type="ECO:0000313" key="2">
    <source>
        <dbReference type="EMBL" id="MDA0139306.1"/>
    </source>
</evidence>
<sequence>MRCYVEPSPAGGYFVRIRGEAAPVSRHDTEEEAEAAAAAYERGLAREDTVEHAILKDESEVLIRAVRPDDKPLFVAGFSDLSPASVRGRFLASRPALNVQELAFFTEIDHVDHEAIGALDAASRKAVGVARYVRDGERPHVAEAALVVADAWQGRGLGDKLLRQLRDRALENGIRCFTALLFADNEAMLKLFRRLGEVTVTGRDGSVIEIAVPLG</sequence>
<name>A0ABT4RLB1_9ACTN</name>